<dbReference type="InterPro" id="IPR036390">
    <property type="entry name" value="WH_DNA-bd_sf"/>
</dbReference>
<dbReference type="Proteomes" id="UP000298252">
    <property type="component" value="Unassembled WGS sequence"/>
</dbReference>
<organism evidence="5 7">
    <name type="scientific">Cryobacterium flavum</name>
    <dbReference type="NCBI Taxonomy" id="1424659"/>
    <lineage>
        <taxon>Bacteria</taxon>
        <taxon>Bacillati</taxon>
        <taxon>Actinomycetota</taxon>
        <taxon>Actinomycetes</taxon>
        <taxon>Micrococcales</taxon>
        <taxon>Microbacteriaceae</taxon>
        <taxon>Cryobacterium</taxon>
    </lineage>
</organism>
<dbReference type="PROSITE" id="PS50949">
    <property type="entry name" value="HTH_GNTR"/>
    <property type="match status" value="1"/>
</dbReference>
<dbReference type="AlphaFoldDB" id="A0A4R8UZX4"/>
<dbReference type="EMBL" id="SOFD01000038">
    <property type="protein sequence ID" value="TFB73842.1"/>
    <property type="molecule type" value="Genomic_DNA"/>
</dbReference>
<dbReference type="RefSeq" id="WP_092340426.1">
    <property type="nucleotide sequence ID" value="NZ_FNIB01000005.1"/>
</dbReference>
<dbReference type="InterPro" id="IPR000524">
    <property type="entry name" value="Tscrpt_reg_HTH_GntR"/>
</dbReference>
<dbReference type="SUPFAM" id="SSF46785">
    <property type="entry name" value="Winged helix' DNA-binding domain"/>
    <property type="match status" value="1"/>
</dbReference>
<evidence type="ECO:0000256" key="3">
    <source>
        <dbReference type="ARBA" id="ARBA00023163"/>
    </source>
</evidence>
<reference evidence="6 8" key="2">
    <citation type="submission" date="2019-03" db="EMBL/GenBank/DDBJ databases">
        <title>Genomics of glacier-inhabiting Cryobacterium strains.</title>
        <authorList>
            <person name="Liu Q."/>
            <person name="Xin Y.-H."/>
        </authorList>
    </citation>
    <scope>NUCLEOTIDE SEQUENCE [LARGE SCALE GENOMIC DNA]</scope>
    <source>
        <strain evidence="6 8">Hh8</strain>
    </source>
</reference>
<dbReference type="PRINTS" id="PR00035">
    <property type="entry name" value="HTHGNTR"/>
</dbReference>
<keyword evidence="1" id="KW-0805">Transcription regulation</keyword>
<feature type="domain" description="HTH gntR-type" evidence="4">
    <location>
        <begin position="20"/>
        <end position="90"/>
    </location>
</feature>
<name>A0A4R8UZX4_9MICO</name>
<evidence type="ECO:0000313" key="5">
    <source>
        <dbReference type="EMBL" id="SDN44353.1"/>
    </source>
</evidence>
<gene>
    <name evidence="6" type="ORF">E3O21_16415</name>
    <name evidence="5" type="ORF">SAMN05216368_105248</name>
</gene>
<keyword evidence="2 5" id="KW-0238">DNA-binding</keyword>
<dbReference type="Pfam" id="PF00392">
    <property type="entry name" value="GntR"/>
    <property type="match status" value="1"/>
</dbReference>
<accession>A0A4R8UZX4</accession>
<dbReference type="STRING" id="1424659.SAMN05216368_105248"/>
<reference evidence="5 7" key="1">
    <citation type="submission" date="2016-10" db="EMBL/GenBank/DDBJ databases">
        <authorList>
            <person name="Varghese N."/>
            <person name="Submissions S."/>
        </authorList>
    </citation>
    <scope>NUCLEOTIDE SEQUENCE [LARGE SCALE GENOMIC DNA]</scope>
    <source>
        <strain evidence="5 7">CGMCC 1.11215</strain>
    </source>
</reference>
<evidence type="ECO:0000256" key="1">
    <source>
        <dbReference type="ARBA" id="ARBA00023015"/>
    </source>
</evidence>
<dbReference type="SMART" id="SM00345">
    <property type="entry name" value="HTH_GNTR"/>
    <property type="match status" value="1"/>
</dbReference>
<protein>
    <submittedName>
        <fullName evidence="5">DNA-binding transcriptional regulator, FadR family</fullName>
    </submittedName>
    <submittedName>
        <fullName evidence="6">GntR family transcriptional regulator</fullName>
    </submittedName>
</protein>
<dbReference type="GO" id="GO:0003700">
    <property type="term" value="F:DNA-binding transcription factor activity"/>
    <property type="evidence" value="ECO:0007669"/>
    <property type="project" value="InterPro"/>
</dbReference>
<dbReference type="InterPro" id="IPR008920">
    <property type="entry name" value="TF_FadR/GntR_C"/>
</dbReference>
<evidence type="ECO:0000313" key="7">
    <source>
        <dbReference type="Proteomes" id="UP000199639"/>
    </source>
</evidence>
<keyword evidence="8" id="KW-1185">Reference proteome</keyword>
<dbReference type="GO" id="GO:0003677">
    <property type="term" value="F:DNA binding"/>
    <property type="evidence" value="ECO:0007669"/>
    <property type="project" value="UniProtKB-KW"/>
</dbReference>
<keyword evidence="3" id="KW-0804">Transcription</keyword>
<dbReference type="CDD" id="cd07377">
    <property type="entry name" value="WHTH_GntR"/>
    <property type="match status" value="1"/>
</dbReference>
<dbReference type="Proteomes" id="UP000199639">
    <property type="component" value="Unassembled WGS sequence"/>
</dbReference>
<dbReference type="PANTHER" id="PTHR43537">
    <property type="entry name" value="TRANSCRIPTIONAL REGULATOR, GNTR FAMILY"/>
    <property type="match status" value="1"/>
</dbReference>
<evidence type="ECO:0000259" key="4">
    <source>
        <dbReference type="PROSITE" id="PS50949"/>
    </source>
</evidence>
<dbReference type="Gene3D" id="1.10.10.10">
    <property type="entry name" value="Winged helix-like DNA-binding domain superfamily/Winged helix DNA-binding domain"/>
    <property type="match status" value="1"/>
</dbReference>
<dbReference type="EMBL" id="FNIB01000005">
    <property type="protein sequence ID" value="SDN44353.1"/>
    <property type="molecule type" value="Genomic_DNA"/>
</dbReference>
<dbReference type="SUPFAM" id="SSF48008">
    <property type="entry name" value="GntR ligand-binding domain-like"/>
    <property type="match status" value="1"/>
</dbReference>
<dbReference type="InterPro" id="IPR036388">
    <property type="entry name" value="WH-like_DNA-bd_sf"/>
</dbReference>
<dbReference type="Gene3D" id="1.20.120.530">
    <property type="entry name" value="GntR ligand-binding domain-like"/>
    <property type="match status" value="1"/>
</dbReference>
<dbReference type="PANTHER" id="PTHR43537:SF24">
    <property type="entry name" value="GLUCONATE OPERON TRANSCRIPTIONAL REPRESSOR"/>
    <property type="match status" value="1"/>
</dbReference>
<evidence type="ECO:0000256" key="2">
    <source>
        <dbReference type="ARBA" id="ARBA00023125"/>
    </source>
</evidence>
<proteinExistence type="predicted"/>
<evidence type="ECO:0000313" key="8">
    <source>
        <dbReference type="Proteomes" id="UP000298252"/>
    </source>
</evidence>
<sequence length="252" mass="27026">MEAHNRPGAREAIFAQLVDAGRTEQVTIRLTDAIILGVLAPDERLPSESDLARRFGVALITVREGLAVLRDAGLVETRRGRGGGSFVMKADAPHSTLVQARLHGLAQVDLSDMAVHFATIVEGCAQRAALRASEPDSDRLDLWLRGADFATVAGARTNAGGFYLELAVLSQSARLVRELIRLQAEFGPLLLLGMTDARARRSLLASNQAIAGAVRANDAAAARQFATEQVRSLAEWLLNAKARVERGGAWDA</sequence>
<evidence type="ECO:0000313" key="6">
    <source>
        <dbReference type="EMBL" id="TFB73842.1"/>
    </source>
</evidence>